<evidence type="ECO:0000313" key="15">
    <source>
        <dbReference type="Proteomes" id="UP000061227"/>
    </source>
</evidence>
<evidence type="ECO:0000256" key="3">
    <source>
        <dbReference type="ARBA" id="ARBA00022490"/>
    </source>
</evidence>
<dbReference type="GO" id="GO:0004527">
    <property type="term" value="F:exonuclease activity"/>
    <property type="evidence" value="ECO:0007669"/>
    <property type="project" value="UniProtKB-KW"/>
</dbReference>
<dbReference type="PANTHER" id="PTHR43694">
    <property type="entry name" value="RIBONUCLEASE J"/>
    <property type="match status" value="1"/>
</dbReference>
<keyword evidence="8" id="KW-0378">Hydrolase</keyword>
<organism evidence="14 15">
    <name type="scientific">Fructobacillus pseudoficulneus</name>
    <dbReference type="NCBI Taxonomy" id="220714"/>
    <lineage>
        <taxon>Bacteria</taxon>
        <taxon>Bacillati</taxon>
        <taxon>Bacillota</taxon>
        <taxon>Bacilli</taxon>
        <taxon>Lactobacillales</taxon>
        <taxon>Lactobacillaceae</taxon>
        <taxon>Fructobacillus</taxon>
    </lineage>
</organism>
<evidence type="ECO:0000313" key="14">
    <source>
        <dbReference type="EMBL" id="GAP02291.1"/>
    </source>
</evidence>
<comment type="subcellular location">
    <subcellularLocation>
        <location evidence="2">Cytoplasm</location>
    </subcellularLocation>
</comment>
<dbReference type="Pfam" id="PF22505">
    <property type="entry name" value="RNase_J_b_CASP"/>
    <property type="match status" value="1"/>
</dbReference>
<keyword evidence="15" id="KW-1185">Reference proteome</keyword>
<evidence type="ECO:0000259" key="13">
    <source>
        <dbReference type="SMART" id="SM00849"/>
    </source>
</evidence>
<dbReference type="GO" id="GO:0005737">
    <property type="term" value="C:cytoplasm"/>
    <property type="evidence" value="ECO:0007669"/>
    <property type="project" value="UniProtKB-SubCell"/>
</dbReference>
<dbReference type="Gene3D" id="3.40.50.10710">
    <property type="entry name" value="Metallo-hydrolase/oxidoreductase"/>
    <property type="match status" value="1"/>
</dbReference>
<evidence type="ECO:0000256" key="8">
    <source>
        <dbReference type="ARBA" id="ARBA00022801"/>
    </source>
</evidence>
<feature type="compositionally biased region" description="Basic and acidic residues" evidence="12">
    <location>
        <begin position="626"/>
        <end position="636"/>
    </location>
</feature>
<keyword evidence="7" id="KW-0255">Endonuclease</keyword>
<feature type="domain" description="Metallo-beta-lactamase" evidence="13">
    <location>
        <begin position="29"/>
        <end position="226"/>
    </location>
</feature>
<dbReference type="InterPro" id="IPR041636">
    <property type="entry name" value="RNase_J_C"/>
</dbReference>
<proteinExistence type="predicted"/>
<dbReference type="FunFam" id="3.10.20.580:FF:000001">
    <property type="entry name" value="Ribonuclease J"/>
    <property type="match status" value="1"/>
</dbReference>
<dbReference type="CDD" id="cd07714">
    <property type="entry name" value="RNaseJ_MBL-fold"/>
    <property type="match status" value="1"/>
</dbReference>
<dbReference type="GO" id="GO:0004519">
    <property type="term" value="F:endonuclease activity"/>
    <property type="evidence" value="ECO:0007669"/>
    <property type="project" value="UniProtKB-KW"/>
</dbReference>
<dbReference type="InterPro" id="IPR042173">
    <property type="entry name" value="RNase_J_2"/>
</dbReference>
<keyword evidence="4" id="KW-0698">rRNA processing</keyword>
<keyword evidence="10" id="KW-0269">Exonuclease</keyword>
<feature type="compositionally biased region" description="Low complexity" evidence="12">
    <location>
        <begin position="583"/>
        <end position="614"/>
    </location>
</feature>
<evidence type="ECO:0000256" key="4">
    <source>
        <dbReference type="ARBA" id="ARBA00022552"/>
    </source>
</evidence>
<gene>
    <name evidence="14" type="ORF">FPFC_011710</name>
</gene>
<dbReference type="GO" id="GO:0003723">
    <property type="term" value="F:RNA binding"/>
    <property type="evidence" value="ECO:0007669"/>
    <property type="project" value="UniProtKB-KW"/>
</dbReference>
<dbReference type="InterPro" id="IPR036866">
    <property type="entry name" value="RibonucZ/Hydroxyglut_hydro"/>
</dbReference>
<sequence length="636" mass="70722">MIHFKKSTTKGNNMTDLSIIPFGGVRENGKNIYAVSVNDEIFILDAGLKYPETEQLGIDVVIPDFEYLVANQDKIAGIFLTHGHADSIGALPYLLQQLQVPIFGSELTIDLAKLAIQEEESLKSFDDFHTVNENTEIDFGTVKVSFFNVTHTIPEALGIVLGTDQGQIVYTGHFKFDQTAENAYQTNYARLAEIGSKPVLALLADSAGTEDTGKPMVSEKRIHEYVQESFVSAKGKRIIVAVVASNIQRVQQVIDATAKTHRRLIFSGQDVEQIVHSALKLGKLNLPLPTEELFAKLSDLETLPAGQIVVLETGKMGEPVKNLHKMAKGENPNITLGDSDLVFIATTPSFAVESYVAQTRNLLFRQGADVKQISADLRSSGHASAEDVQMMINFMKPEFFFPVSGEFRVMVTAKKAAEEVNIPSDKIILAKRGDQYVYDGETFEKKNGFTVGETMIDGDSLNDIGNVVLRDRRILSEDGVFVTVVTIDRKKRKVVSKPKMTSRGFVYVKANRDLMKEAGKLTIDAIEDYLKNSKSFDWNELKNGVRESLSRFLFNETRRRPMVMPVVMEVNQNRRPQHHGKGQEQNNKNNKKNTGNNGKKNQKNQSNQKNQAKGKGAKNPNQGKKKATEAPKPKDN</sequence>
<evidence type="ECO:0000256" key="12">
    <source>
        <dbReference type="SAM" id="MobiDB-lite"/>
    </source>
</evidence>
<dbReference type="EMBL" id="DF968063">
    <property type="protein sequence ID" value="GAP02291.1"/>
    <property type="molecule type" value="Genomic_DNA"/>
</dbReference>
<dbReference type="Pfam" id="PF07521">
    <property type="entry name" value="RMMBL"/>
    <property type="match status" value="1"/>
</dbReference>
<feature type="region of interest" description="Disordered" evidence="12">
    <location>
        <begin position="573"/>
        <end position="636"/>
    </location>
</feature>
<dbReference type="Gene3D" id="3.60.15.10">
    <property type="entry name" value="Ribonuclease Z/Hydroxyacylglutathione hydrolase-like"/>
    <property type="match status" value="1"/>
</dbReference>
<dbReference type="AlphaFoldDB" id="A0A3F3GRG7"/>
<evidence type="ECO:0000256" key="5">
    <source>
        <dbReference type="ARBA" id="ARBA00022722"/>
    </source>
</evidence>
<evidence type="ECO:0000256" key="11">
    <source>
        <dbReference type="ARBA" id="ARBA00022884"/>
    </source>
</evidence>
<dbReference type="GO" id="GO:0046872">
    <property type="term" value="F:metal ion binding"/>
    <property type="evidence" value="ECO:0007669"/>
    <property type="project" value="UniProtKB-KW"/>
</dbReference>
<dbReference type="SUPFAM" id="SSF56281">
    <property type="entry name" value="Metallo-hydrolase/oxidoreductase"/>
    <property type="match status" value="1"/>
</dbReference>
<evidence type="ECO:0000256" key="1">
    <source>
        <dbReference type="ARBA" id="ARBA00001947"/>
    </source>
</evidence>
<name>A0A3F3GRG7_9LACO</name>
<keyword evidence="6" id="KW-0479">Metal-binding</keyword>
<reference evidence="14 15" key="1">
    <citation type="journal article" date="2015" name="BMC Genomics">
        <title>Comparative genomics of Fructobacillus spp. and Leuconostoc spp. reveals niche-specific evolution of Fructobacillus spp.</title>
        <authorList>
            <person name="Endo A."/>
            <person name="Tanizawa Y."/>
            <person name="Tanaka N."/>
            <person name="Maeno S."/>
            <person name="Kumar H."/>
            <person name="Shiwa Y."/>
            <person name="Okada S."/>
            <person name="Yoshikawa H."/>
            <person name="Dicks L."/>
            <person name="Nakagawa J."/>
            <person name="Arita M."/>
        </authorList>
    </citation>
    <scope>NUCLEOTIDE SEQUENCE [LARGE SCALE GENOMIC DNA]</scope>
    <source>
        <strain evidence="14 15">DSM 15468</strain>
    </source>
</reference>
<dbReference type="SMART" id="SM00849">
    <property type="entry name" value="Lactamase_B"/>
    <property type="match status" value="1"/>
</dbReference>
<evidence type="ECO:0000256" key="9">
    <source>
        <dbReference type="ARBA" id="ARBA00022833"/>
    </source>
</evidence>
<dbReference type="InterPro" id="IPR055132">
    <property type="entry name" value="RNase_J_b_CASP"/>
</dbReference>
<keyword evidence="3" id="KW-0963">Cytoplasm</keyword>
<dbReference type="GO" id="GO:0006364">
    <property type="term" value="P:rRNA processing"/>
    <property type="evidence" value="ECO:0007669"/>
    <property type="project" value="UniProtKB-KW"/>
</dbReference>
<keyword evidence="11" id="KW-0694">RNA-binding</keyword>
<dbReference type="InterPro" id="IPR004613">
    <property type="entry name" value="RNase_J"/>
</dbReference>
<keyword evidence="9" id="KW-0862">Zinc</keyword>
<evidence type="ECO:0000256" key="10">
    <source>
        <dbReference type="ARBA" id="ARBA00022839"/>
    </source>
</evidence>
<keyword evidence="5" id="KW-0540">Nuclease</keyword>
<dbReference type="InterPro" id="IPR001279">
    <property type="entry name" value="Metallo-B-lactamas"/>
</dbReference>
<evidence type="ECO:0000256" key="2">
    <source>
        <dbReference type="ARBA" id="ARBA00004496"/>
    </source>
</evidence>
<dbReference type="Pfam" id="PF17770">
    <property type="entry name" value="RNase_J_C"/>
    <property type="match status" value="1"/>
</dbReference>
<dbReference type="Gene3D" id="3.10.20.580">
    <property type="match status" value="1"/>
</dbReference>
<dbReference type="NCBIfam" id="TIGR00649">
    <property type="entry name" value="MG423"/>
    <property type="match status" value="1"/>
</dbReference>
<dbReference type="Proteomes" id="UP000061227">
    <property type="component" value="Unassembled WGS sequence"/>
</dbReference>
<protein>
    <submittedName>
        <fullName evidence="14">Ribonuclease J2</fullName>
    </submittedName>
</protein>
<dbReference type="InterPro" id="IPR011108">
    <property type="entry name" value="RMMBL"/>
</dbReference>
<evidence type="ECO:0000256" key="6">
    <source>
        <dbReference type="ARBA" id="ARBA00022723"/>
    </source>
</evidence>
<dbReference type="Pfam" id="PF00753">
    <property type="entry name" value="Lactamase_B"/>
    <property type="match status" value="1"/>
</dbReference>
<dbReference type="PANTHER" id="PTHR43694:SF4">
    <property type="entry name" value="RIBONUCLEASE J 2"/>
    <property type="match status" value="1"/>
</dbReference>
<comment type="cofactor">
    <cofactor evidence="1">
        <name>Zn(2+)</name>
        <dbReference type="ChEBI" id="CHEBI:29105"/>
    </cofactor>
</comment>
<dbReference type="STRING" id="220714.SAMN05660469_0243"/>
<accession>A0A3F3GRG7</accession>
<evidence type="ECO:0000256" key="7">
    <source>
        <dbReference type="ARBA" id="ARBA00022759"/>
    </source>
</evidence>